<organism evidence="6 7">
    <name type="scientific">Canavalia gladiata</name>
    <name type="common">Sword bean</name>
    <name type="synonym">Dolichos gladiatus</name>
    <dbReference type="NCBI Taxonomy" id="3824"/>
    <lineage>
        <taxon>Eukaryota</taxon>
        <taxon>Viridiplantae</taxon>
        <taxon>Streptophyta</taxon>
        <taxon>Embryophyta</taxon>
        <taxon>Tracheophyta</taxon>
        <taxon>Spermatophyta</taxon>
        <taxon>Magnoliopsida</taxon>
        <taxon>eudicotyledons</taxon>
        <taxon>Gunneridae</taxon>
        <taxon>Pentapetalae</taxon>
        <taxon>rosids</taxon>
        <taxon>fabids</taxon>
        <taxon>Fabales</taxon>
        <taxon>Fabaceae</taxon>
        <taxon>Papilionoideae</taxon>
        <taxon>50 kb inversion clade</taxon>
        <taxon>NPAAA clade</taxon>
        <taxon>indigoferoid/millettioid clade</taxon>
        <taxon>Phaseoleae</taxon>
        <taxon>Canavalia</taxon>
    </lineage>
</organism>
<name>A0AAN9Q8V8_CANGL</name>
<dbReference type="AlphaFoldDB" id="A0AAN9Q8V8"/>
<sequence length="171" mass="19446">MADTYGPIFTIKLGTKKALVINNWEMAKECFTTNDIVVSSRPRLVAIDHLSYNKALIGFAPFGSYWREMRKITTSAFLSSHRIDLLSHVLVSIVQDSIKELFNVWSSAKKEHSYGFVLVELKQWPGEITFNIVRQCCIDHSDQQSEKTQSDGFAKGSRCLWILQKTALQVS</sequence>
<evidence type="ECO:0000256" key="1">
    <source>
        <dbReference type="ARBA" id="ARBA00022617"/>
    </source>
</evidence>
<dbReference type="Proteomes" id="UP001367508">
    <property type="component" value="Unassembled WGS sequence"/>
</dbReference>
<proteinExistence type="predicted"/>
<evidence type="ECO:0000256" key="3">
    <source>
        <dbReference type="ARBA" id="ARBA00023002"/>
    </source>
</evidence>
<dbReference type="Gene3D" id="1.10.630.10">
    <property type="entry name" value="Cytochrome P450"/>
    <property type="match status" value="1"/>
</dbReference>
<dbReference type="PANTHER" id="PTHR47947:SF49">
    <property type="entry name" value="CYTOCHROME P450 FAMILY PROTEIN"/>
    <property type="match status" value="1"/>
</dbReference>
<evidence type="ECO:0000313" key="6">
    <source>
        <dbReference type="EMBL" id="KAK7329225.1"/>
    </source>
</evidence>
<evidence type="ECO:0000313" key="7">
    <source>
        <dbReference type="Proteomes" id="UP001367508"/>
    </source>
</evidence>
<keyword evidence="1" id="KW-0349">Heme</keyword>
<dbReference type="EMBL" id="JAYMYQ010000005">
    <property type="protein sequence ID" value="KAK7329225.1"/>
    <property type="molecule type" value="Genomic_DNA"/>
</dbReference>
<accession>A0AAN9Q8V8</accession>
<dbReference type="InterPro" id="IPR001128">
    <property type="entry name" value="Cyt_P450"/>
</dbReference>
<dbReference type="SUPFAM" id="SSF48264">
    <property type="entry name" value="Cytochrome P450"/>
    <property type="match status" value="1"/>
</dbReference>
<dbReference type="Pfam" id="PF00067">
    <property type="entry name" value="p450"/>
    <property type="match status" value="1"/>
</dbReference>
<reference evidence="6 7" key="1">
    <citation type="submission" date="2024-01" db="EMBL/GenBank/DDBJ databases">
        <title>The genomes of 5 underutilized Papilionoideae crops provide insights into root nodulation and disease resistanc.</title>
        <authorList>
            <person name="Jiang F."/>
        </authorList>
    </citation>
    <scope>NUCLEOTIDE SEQUENCE [LARGE SCALE GENOMIC DNA]</scope>
    <source>
        <strain evidence="6">LVBAO_FW01</strain>
        <tissue evidence="6">Leaves</tissue>
    </source>
</reference>
<dbReference type="GO" id="GO:0005506">
    <property type="term" value="F:iron ion binding"/>
    <property type="evidence" value="ECO:0007669"/>
    <property type="project" value="InterPro"/>
</dbReference>
<dbReference type="GO" id="GO:0004497">
    <property type="term" value="F:monooxygenase activity"/>
    <property type="evidence" value="ECO:0007669"/>
    <property type="project" value="UniProtKB-KW"/>
</dbReference>
<dbReference type="GO" id="GO:0016705">
    <property type="term" value="F:oxidoreductase activity, acting on paired donors, with incorporation or reduction of molecular oxygen"/>
    <property type="evidence" value="ECO:0007669"/>
    <property type="project" value="InterPro"/>
</dbReference>
<dbReference type="InterPro" id="IPR050651">
    <property type="entry name" value="Plant_Cytochrome_P450_Monoox"/>
</dbReference>
<keyword evidence="7" id="KW-1185">Reference proteome</keyword>
<dbReference type="PANTHER" id="PTHR47947">
    <property type="entry name" value="CYTOCHROME P450 82C3-RELATED"/>
    <property type="match status" value="1"/>
</dbReference>
<evidence type="ECO:0000256" key="5">
    <source>
        <dbReference type="ARBA" id="ARBA00023033"/>
    </source>
</evidence>
<keyword evidence="3" id="KW-0560">Oxidoreductase</keyword>
<gene>
    <name evidence="6" type="ORF">VNO77_23376</name>
</gene>
<evidence type="ECO:0000256" key="4">
    <source>
        <dbReference type="ARBA" id="ARBA00023004"/>
    </source>
</evidence>
<keyword evidence="4" id="KW-0408">Iron</keyword>
<comment type="caution">
    <text evidence="6">The sequence shown here is derived from an EMBL/GenBank/DDBJ whole genome shotgun (WGS) entry which is preliminary data.</text>
</comment>
<keyword evidence="5" id="KW-0503">Monooxygenase</keyword>
<dbReference type="InterPro" id="IPR002401">
    <property type="entry name" value="Cyt_P450_E_grp-I"/>
</dbReference>
<protein>
    <submittedName>
        <fullName evidence="6">Uncharacterized protein</fullName>
    </submittedName>
</protein>
<evidence type="ECO:0000256" key="2">
    <source>
        <dbReference type="ARBA" id="ARBA00022723"/>
    </source>
</evidence>
<keyword evidence="2" id="KW-0479">Metal-binding</keyword>
<dbReference type="InterPro" id="IPR036396">
    <property type="entry name" value="Cyt_P450_sf"/>
</dbReference>
<dbReference type="PRINTS" id="PR00463">
    <property type="entry name" value="EP450I"/>
</dbReference>
<dbReference type="GO" id="GO:0020037">
    <property type="term" value="F:heme binding"/>
    <property type="evidence" value="ECO:0007669"/>
    <property type="project" value="InterPro"/>
</dbReference>